<dbReference type="InterPro" id="IPR029061">
    <property type="entry name" value="THDP-binding"/>
</dbReference>
<dbReference type="NCBIfam" id="TIGR03182">
    <property type="entry name" value="PDH_E1_alph_y"/>
    <property type="match status" value="1"/>
</dbReference>
<keyword evidence="3 5" id="KW-0786">Thiamine pyrophosphate</keyword>
<dbReference type="OMA" id="LGYEMPC"/>
<dbReference type="InterPro" id="IPR001017">
    <property type="entry name" value="DH_E1"/>
</dbReference>
<evidence type="ECO:0000256" key="3">
    <source>
        <dbReference type="ARBA" id="ARBA00023052"/>
    </source>
</evidence>
<accession>A0A0G4IW44</accession>
<dbReference type="CDD" id="cd02000">
    <property type="entry name" value="TPP_E1_PDC_ADC_BCADC"/>
    <property type="match status" value="1"/>
</dbReference>
<dbReference type="Gene3D" id="3.40.50.970">
    <property type="match status" value="1"/>
</dbReference>
<keyword evidence="2 5" id="KW-0560">Oxidoreductase</keyword>
<evidence type="ECO:0000313" key="8">
    <source>
        <dbReference type="Proteomes" id="UP000039324"/>
    </source>
</evidence>
<dbReference type="PANTHER" id="PTHR11516">
    <property type="entry name" value="PYRUVATE DEHYDROGENASE E1 COMPONENT, ALPHA SUBUNIT BACTERIAL AND ORGANELLAR"/>
    <property type="match status" value="1"/>
</dbReference>
<reference evidence="7 8" key="1">
    <citation type="submission" date="2015-02" db="EMBL/GenBank/DDBJ databases">
        <authorList>
            <person name="Chooi Y.-H."/>
        </authorList>
    </citation>
    <scope>NUCLEOTIDE SEQUENCE [LARGE SCALE GENOMIC DNA]</scope>
    <source>
        <strain evidence="7">E3</strain>
    </source>
</reference>
<gene>
    <name evidence="7" type="ORF">PBRA_007253</name>
</gene>
<dbReference type="InterPro" id="IPR050642">
    <property type="entry name" value="PDH_E1_Alpha_Subunit"/>
</dbReference>
<dbReference type="Pfam" id="PF00676">
    <property type="entry name" value="E1_dh"/>
    <property type="match status" value="1"/>
</dbReference>
<dbReference type="AlphaFoldDB" id="A0A0G4IW44"/>
<dbReference type="PANTHER" id="PTHR11516:SF60">
    <property type="entry name" value="PYRUVATE DEHYDROGENASE E1 COMPONENT SUBUNIT ALPHA"/>
    <property type="match status" value="1"/>
</dbReference>
<dbReference type="GO" id="GO:0004739">
    <property type="term" value="F:pyruvate dehydrogenase (acetyl-transferring) activity"/>
    <property type="evidence" value="ECO:0007669"/>
    <property type="project" value="UniProtKB-UniRule"/>
</dbReference>
<evidence type="ECO:0000313" key="7">
    <source>
        <dbReference type="EMBL" id="CEO99520.1"/>
    </source>
</evidence>
<evidence type="ECO:0000256" key="1">
    <source>
        <dbReference type="ARBA" id="ARBA00001964"/>
    </source>
</evidence>
<keyword evidence="8" id="KW-1185">Reference proteome</keyword>
<dbReference type="GO" id="GO:0006086">
    <property type="term" value="P:pyruvate decarboxylation to acetyl-CoA"/>
    <property type="evidence" value="ECO:0007669"/>
    <property type="project" value="InterPro"/>
</dbReference>
<organism evidence="7 8">
    <name type="scientific">Plasmodiophora brassicae</name>
    <name type="common">Clubroot disease agent</name>
    <dbReference type="NCBI Taxonomy" id="37360"/>
    <lineage>
        <taxon>Eukaryota</taxon>
        <taxon>Sar</taxon>
        <taxon>Rhizaria</taxon>
        <taxon>Endomyxa</taxon>
        <taxon>Phytomyxea</taxon>
        <taxon>Plasmodiophorida</taxon>
        <taxon>Plasmodiophoridae</taxon>
        <taxon>Plasmodiophora</taxon>
    </lineage>
</organism>
<feature type="domain" description="Dehydrogenase E1 component" evidence="6">
    <location>
        <begin position="65"/>
        <end position="363"/>
    </location>
</feature>
<protein>
    <recommendedName>
        <fullName evidence="5">Pyruvate dehydrogenase E1 component subunit alpha</fullName>
        <ecNumber evidence="5">1.2.4.1</ecNumber>
    </recommendedName>
</protein>
<dbReference type="STRING" id="37360.A0A0G4IW44"/>
<dbReference type="SUPFAM" id="SSF52518">
    <property type="entry name" value="Thiamin diphosphate-binding fold (THDP-binding)"/>
    <property type="match status" value="1"/>
</dbReference>
<sequence>MVMALGGRVRGAARWRRGGGRWAARRLSGSASMTVEFAPFAMHRVEGAPTQATVTKQDLLGYYDEMQVMRRMEIVCDQLYKTRLIRGFCHLYDGQEAIAMGLRSGLHKDDYVISAYRDHALQYAAGDTLESIMAELLGKSTGCSKGKGGSMHLYYPKGYFGFYGGNGIVGAQVPLGAGLAFEAKYRDNKRVAVAMYGDGAANQGQLFEAANMAALWDLPLILMCENNQYGMGTATSRASASPDFYTRGDFIPGIKVDGMDVVAAREAVKWAADYCRAGNGPMFIEMKTYRYHGHSMSDPGVSYRSRDEVASMRQERDCIGKVKRMLLENEWATEADLKAIDKKNKARVDKAVEFAKESKELPPEELFTDIYEFGPPKFVRYPDLVNSKHFS</sequence>
<evidence type="ECO:0000259" key="6">
    <source>
        <dbReference type="Pfam" id="PF00676"/>
    </source>
</evidence>
<evidence type="ECO:0000256" key="4">
    <source>
        <dbReference type="ARBA" id="ARBA00023317"/>
    </source>
</evidence>
<evidence type="ECO:0000256" key="2">
    <source>
        <dbReference type="ARBA" id="ARBA00023002"/>
    </source>
</evidence>
<dbReference type="FunFam" id="3.40.50.970:FF:000013">
    <property type="entry name" value="Pyruvate dehydrogenase E1 component subunit alpha"/>
    <property type="match status" value="1"/>
</dbReference>
<keyword evidence="4 5" id="KW-0670">Pyruvate</keyword>
<comment type="cofactor">
    <cofactor evidence="1 5">
        <name>thiamine diphosphate</name>
        <dbReference type="ChEBI" id="CHEBI:58937"/>
    </cofactor>
</comment>
<dbReference type="Proteomes" id="UP000039324">
    <property type="component" value="Unassembled WGS sequence"/>
</dbReference>
<name>A0A0G4IW44_PLABS</name>
<comment type="catalytic activity">
    <reaction evidence="5">
        <text>N(6)-[(R)-lipoyl]-L-lysyl-[protein] + pyruvate + H(+) = N(6)-[(R)-S(8)-acetyldihydrolipoyl]-L-lysyl-[protein] + CO2</text>
        <dbReference type="Rhea" id="RHEA:19189"/>
        <dbReference type="Rhea" id="RHEA-COMP:10474"/>
        <dbReference type="Rhea" id="RHEA-COMP:10478"/>
        <dbReference type="ChEBI" id="CHEBI:15361"/>
        <dbReference type="ChEBI" id="CHEBI:15378"/>
        <dbReference type="ChEBI" id="CHEBI:16526"/>
        <dbReference type="ChEBI" id="CHEBI:83099"/>
        <dbReference type="ChEBI" id="CHEBI:83111"/>
        <dbReference type="EC" id="1.2.4.1"/>
    </reaction>
</comment>
<dbReference type="EMBL" id="CDSF01000091">
    <property type="protein sequence ID" value="CEO99520.1"/>
    <property type="molecule type" value="Genomic_DNA"/>
</dbReference>
<comment type="function">
    <text evidence="5">The pyruvate dehydrogenase complex catalyzes the overall conversion of pyruvate to acetyl-CoA and CO(2).</text>
</comment>
<proteinExistence type="predicted"/>
<evidence type="ECO:0000256" key="5">
    <source>
        <dbReference type="RuleBase" id="RU361139"/>
    </source>
</evidence>
<dbReference type="EC" id="1.2.4.1" evidence="5"/>
<dbReference type="OrthoDB" id="10256198at2759"/>
<dbReference type="InterPro" id="IPR017597">
    <property type="entry name" value="Pyrv_DH_E1_asu_subgrp-y"/>
</dbReference>